<dbReference type="OrthoDB" id="3222at2759"/>
<dbReference type="GO" id="GO:0015267">
    <property type="term" value="F:channel activity"/>
    <property type="evidence" value="ECO:0007669"/>
    <property type="project" value="InterPro"/>
</dbReference>
<evidence type="ECO:0000256" key="5">
    <source>
        <dbReference type="RuleBase" id="RU000477"/>
    </source>
</evidence>
<feature type="transmembrane region" description="Helical" evidence="7">
    <location>
        <begin position="73"/>
        <end position="97"/>
    </location>
</feature>
<name>A0A9P6HMK2_9AGAM</name>
<feature type="transmembrane region" description="Helical" evidence="7">
    <location>
        <begin position="233"/>
        <end position="256"/>
    </location>
</feature>
<evidence type="ECO:0000256" key="3">
    <source>
        <dbReference type="ARBA" id="ARBA00022989"/>
    </source>
</evidence>
<comment type="caution">
    <text evidence="8">The sequence shown here is derived from an EMBL/GenBank/DDBJ whole genome shotgun (WGS) entry which is preliminary data.</text>
</comment>
<reference evidence="8" key="2">
    <citation type="submission" date="2020-11" db="EMBL/GenBank/DDBJ databases">
        <authorList>
            <consortium name="DOE Joint Genome Institute"/>
            <person name="Kuo A."/>
            <person name="Miyauchi S."/>
            <person name="Kiss E."/>
            <person name="Drula E."/>
            <person name="Kohler A."/>
            <person name="Sanchez-Garcia M."/>
            <person name="Andreopoulos B."/>
            <person name="Barry K.W."/>
            <person name="Bonito G."/>
            <person name="Buee M."/>
            <person name="Carver A."/>
            <person name="Chen C."/>
            <person name="Cichocki N."/>
            <person name="Clum A."/>
            <person name="Culley D."/>
            <person name="Crous P.W."/>
            <person name="Fauchery L."/>
            <person name="Girlanda M."/>
            <person name="Hayes R."/>
            <person name="Keri Z."/>
            <person name="Labutti K."/>
            <person name="Lipzen A."/>
            <person name="Lombard V."/>
            <person name="Magnuson J."/>
            <person name="Maillard F."/>
            <person name="Morin E."/>
            <person name="Murat C."/>
            <person name="Nolan M."/>
            <person name="Ohm R."/>
            <person name="Pangilinan J."/>
            <person name="Pereira M."/>
            <person name="Perotto S."/>
            <person name="Peter M."/>
            <person name="Riley R."/>
            <person name="Sitrit Y."/>
            <person name="Stielow B."/>
            <person name="Szollosi G."/>
            <person name="Zifcakova L."/>
            <person name="Stursova M."/>
            <person name="Spatafora J.W."/>
            <person name="Tedersoo L."/>
            <person name="Vaario L.-M."/>
            <person name="Yamada A."/>
            <person name="Yan M."/>
            <person name="Wang P."/>
            <person name="Xu J."/>
            <person name="Bruns T."/>
            <person name="Baldrian P."/>
            <person name="Vilgalys R."/>
            <person name="Henrissat B."/>
            <person name="Grigoriev I.V."/>
            <person name="Hibbett D."/>
            <person name="Nagy L.G."/>
            <person name="Martin F.M."/>
        </authorList>
    </citation>
    <scope>NUCLEOTIDE SEQUENCE</scope>
    <source>
        <strain evidence="8">UH-Tt-Lm1</strain>
    </source>
</reference>
<sequence length="319" mass="33863">MALPPDSPSQQLEKRPNASKSVVQETSTIPERGQGGEGESDDARPMSSFLPQVNVTNTGLRDIMSVRVWRNHVLWRAGIIEGIASGSLNFVTGLLAATLSTWPRPAVPVGIFFGNAVIVSTLISAVGSATGAHLNPMITIATTLSGHCHPVRAIIYVFCQLVGGVIGGTILRVALGEKLAHEIHNAGCWIEPNGEVNVWQAALIEFVSVFILLFLAYGVGLDPRQAKLFGAKYGPVLVGLIVGVMTSITATIHVGYTGAAMFPGRCFGLAAGIGEFQTSHWVWWIPDILAAAIHGILYKTIPPYMKPYSSQIGSGIGDV</sequence>
<keyword evidence="5" id="KW-0813">Transport</keyword>
<dbReference type="Proteomes" id="UP000736335">
    <property type="component" value="Unassembled WGS sequence"/>
</dbReference>
<feature type="transmembrane region" description="Helical" evidence="7">
    <location>
        <begin position="199"/>
        <end position="221"/>
    </location>
</feature>
<evidence type="ECO:0000256" key="2">
    <source>
        <dbReference type="ARBA" id="ARBA00022692"/>
    </source>
</evidence>
<dbReference type="InterPro" id="IPR023271">
    <property type="entry name" value="Aquaporin-like"/>
</dbReference>
<dbReference type="Pfam" id="PF00230">
    <property type="entry name" value="MIP"/>
    <property type="match status" value="1"/>
</dbReference>
<protein>
    <submittedName>
        <fullName evidence="8">Aquaporin-like protein</fullName>
    </submittedName>
</protein>
<dbReference type="InterPro" id="IPR000425">
    <property type="entry name" value="MIP"/>
</dbReference>
<dbReference type="PANTHER" id="PTHR47002:SF2">
    <property type="entry name" value="AQUAPORIN AQPAE.A-LIKE"/>
    <property type="match status" value="1"/>
</dbReference>
<evidence type="ECO:0000313" key="8">
    <source>
        <dbReference type="EMBL" id="KAF9788490.1"/>
    </source>
</evidence>
<keyword evidence="4 7" id="KW-0472">Membrane</keyword>
<proteinExistence type="inferred from homology"/>
<accession>A0A9P6HMK2</accession>
<evidence type="ECO:0000256" key="4">
    <source>
        <dbReference type="ARBA" id="ARBA00023136"/>
    </source>
</evidence>
<organism evidence="8 9">
    <name type="scientific">Thelephora terrestris</name>
    <dbReference type="NCBI Taxonomy" id="56493"/>
    <lineage>
        <taxon>Eukaryota</taxon>
        <taxon>Fungi</taxon>
        <taxon>Dikarya</taxon>
        <taxon>Basidiomycota</taxon>
        <taxon>Agaricomycotina</taxon>
        <taxon>Agaricomycetes</taxon>
        <taxon>Thelephorales</taxon>
        <taxon>Thelephoraceae</taxon>
        <taxon>Thelephora</taxon>
    </lineage>
</organism>
<dbReference type="PRINTS" id="PR00783">
    <property type="entry name" value="MINTRINSICP"/>
</dbReference>
<evidence type="ECO:0000313" key="9">
    <source>
        <dbReference type="Proteomes" id="UP000736335"/>
    </source>
</evidence>
<evidence type="ECO:0000256" key="6">
    <source>
        <dbReference type="SAM" id="MobiDB-lite"/>
    </source>
</evidence>
<dbReference type="EMBL" id="WIUZ02000004">
    <property type="protein sequence ID" value="KAF9788490.1"/>
    <property type="molecule type" value="Genomic_DNA"/>
</dbReference>
<evidence type="ECO:0000256" key="7">
    <source>
        <dbReference type="SAM" id="Phobius"/>
    </source>
</evidence>
<gene>
    <name evidence="8" type="ORF">BJ322DRAFT_1106481</name>
</gene>
<comment type="similarity">
    <text evidence="5">Belongs to the MIP/aquaporin (TC 1.A.8) family.</text>
</comment>
<feature type="region of interest" description="Disordered" evidence="6">
    <location>
        <begin position="1"/>
        <end position="49"/>
    </location>
</feature>
<dbReference type="PANTHER" id="PTHR47002">
    <property type="entry name" value="AQUAPORIN-LIKE"/>
    <property type="match status" value="1"/>
</dbReference>
<keyword evidence="2 5" id="KW-0812">Transmembrane</keyword>
<dbReference type="SUPFAM" id="SSF81338">
    <property type="entry name" value="Aquaporin-like"/>
    <property type="match status" value="1"/>
</dbReference>
<feature type="transmembrane region" description="Helical" evidence="7">
    <location>
        <begin position="109"/>
        <end position="132"/>
    </location>
</feature>
<evidence type="ECO:0000256" key="1">
    <source>
        <dbReference type="ARBA" id="ARBA00004141"/>
    </source>
</evidence>
<feature type="transmembrane region" description="Helical" evidence="7">
    <location>
        <begin position="153"/>
        <end position="175"/>
    </location>
</feature>
<feature type="compositionally biased region" description="Polar residues" evidence="6">
    <location>
        <begin position="18"/>
        <end position="29"/>
    </location>
</feature>
<reference evidence="8" key="1">
    <citation type="journal article" date="2020" name="Nat. Commun.">
        <title>Large-scale genome sequencing of mycorrhizal fungi provides insights into the early evolution of symbiotic traits.</title>
        <authorList>
            <person name="Miyauchi S."/>
            <person name="Kiss E."/>
            <person name="Kuo A."/>
            <person name="Drula E."/>
            <person name="Kohler A."/>
            <person name="Sanchez-Garcia M."/>
            <person name="Morin E."/>
            <person name="Andreopoulos B."/>
            <person name="Barry K.W."/>
            <person name="Bonito G."/>
            <person name="Buee M."/>
            <person name="Carver A."/>
            <person name="Chen C."/>
            <person name="Cichocki N."/>
            <person name="Clum A."/>
            <person name="Culley D."/>
            <person name="Crous P.W."/>
            <person name="Fauchery L."/>
            <person name="Girlanda M."/>
            <person name="Hayes R.D."/>
            <person name="Keri Z."/>
            <person name="LaButti K."/>
            <person name="Lipzen A."/>
            <person name="Lombard V."/>
            <person name="Magnuson J."/>
            <person name="Maillard F."/>
            <person name="Murat C."/>
            <person name="Nolan M."/>
            <person name="Ohm R.A."/>
            <person name="Pangilinan J."/>
            <person name="Pereira M.F."/>
            <person name="Perotto S."/>
            <person name="Peter M."/>
            <person name="Pfister S."/>
            <person name="Riley R."/>
            <person name="Sitrit Y."/>
            <person name="Stielow J.B."/>
            <person name="Szollosi G."/>
            <person name="Zifcakova L."/>
            <person name="Stursova M."/>
            <person name="Spatafora J.W."/>
            <person name="Tedersoo L."/>
            <person name="Vaario L.M."/>
            <person name="Yamada A."/>
            <person name="Yan M."/>
            <person name="Wang P."/>
            <person name="Xu J."/>
            <person name="Bruns T."/>
            <person name="Baldrian P."/>
            <person name="Vilgalys R."/>
            <person name="Dunand C."/>
            <person name="Henrissat B."/>
            <person name="Grigoriev I.V."/>
            <person name="Hibbett D."/>
            <person name="Nagy L.G."/>
            <person name="Martin F.M."/>
        </authorList>
    </citation>
    <scope>NUCLEOTIDE SEQUENCE</scope>
    <source>
        <strain evidence="8">UH-Tt-Lm1</strain>
    </source>
</reference>
<dbReference type="Gene3D" id="1.20.1080.10">
    <property type="entry name" value="Glycerol uptake facilitator protein"/>
    <property type="match status" value="1"/>
</dbReference>
<keyword evidence="3 7" id="KW-1133">Transmembrane helix</keyword>
<dbReference type="GO" id="GO:0016020">
    <property type="term" value="C:membrane"/>
    <property type="evidence" value="ECO:0007669"/>
    <property type="project" value="UniProtKB-SubCell"/>
</dbReference>
<feature type="transmembrane region" description="Helical" evidence="7">
    <location>
        <begin position="281"/>
        <end position="298"/>
    </location>
</feature>
<comment type="subcellular location">
    <subcellularLocation>
        <location evidence="1">Membrane</location>
        <topology evidence="1">Multi-pass membrane protein</topology>
    </subcellularLocation>
</comment>
<keyword evidence="9" id="KW-1185">Reference proteome</keyword>
<dbReference type="AlphaFoldDB" id="A0A9P6HMK2"/>